<dbReference type="EMBL" id="GEDC01016830">
    <property type="protein sequence ID" value="JAS20468.1"/>
    <property type="molecule type" value="Transcribed_RNA"/>
</dbReference>
<keyword evidence="1" id="KW-0812">Transmembrane</keyword>
<keyword evidence="1" id="KW-0472">Membrane</keyword>
<feature type="transmembrane region" description="Helical" evidence="1">
    <location>
        <begin position="147"/>
        <end position="167"/>
    </location>
</feature>
<gene>
    <name evidence="2" type="ORF">g.17269</name>
</gene>
<feature type="transmembrane region" description="Helical" evidence="1">
    <location>
        <begin position="52"/>
        <end position="71"/>
    </location>
</feature>
<name>A0A1B6D471_9HEMI</name>
<feature type="transmembrane region" description="Helical" evidence="1">
    <location>
        <begin position="270"/>
        <end position="292"/>
    </location>
</feature>
<accession>A0A1B6D471</accession>
<reference evidence="2" key="1">
    <citation type="submission" date="2015-12" db="EMBL/GenBank/DDBJ databases">
        <title>De novo transcriptome assembly of four potential Pierce s Disease insect vectors from Arizona vineyards.</title>
        <authorList>
            <person name="Tassone E.E."/>
        </authorList>
    </citation>
    <scope>NUCLEOTIDE SEQUENCE</scope>
</reference>
<proteinExistence type="predicted"/>
<protein>
    <recommendedName>
        <fullName evidence="3">TLC domain-containing protein</fullName>
    </recommendedName>
</protein>
<evidence type="ECO:0008006" key="3">
    <source>
        <dbReference type="Google" id="ProtNLM"/>
    </source>
</evidence>
<feature type="transmembrane region" description="Helical" evidence="1">
    <location>
        <begin position="238"/>
        <end position="258"/>
    </location>
</feature>
<sequence>MASKLFSKPSLNDNVEPYINMSSFHALMNEITHIISTIFRKYTNISLQNITILQWIILFVFIWIILHILLIKLTEKFLKRVGVNEHRSKLLCKTIWDLCFFSMSSYMIVEHLSLDVVKFATNTLIIIDKKTNECFLMDNNKVANSEVLFVIITAYFIHSASWTLYTQGFRNVEFLQKELITLFFILTRSLRCTEYGMMLLFFLHSHHIFEELTKLLYILGLICSSNVLRNASKCVFSIHILYWGRQFLYLCPQLLLLLSSRKINSSMVRAELNLLMLLPATVALYYLIMLYSSSVNRLLWHYLKTSGMCPISLEYILFGSTEKDTKTHFQIRCSGKQASKKEKQSRRNKK</sequence>
<organism evidence="2">
    <name type="scientific">Clastoptera arizonana</name>
    <name type="common">Arizona spittle bug</name>
    <dbReference type="NCBI Taxonomy" id="38151"/>
    <lineage>
        <taxon>Eukaryota</taxon>
        <taxon>Metazoa</taxon>
        <taxon>Ecdysozoa</taxon>
        <taxon>Arthropoda</taxon>
        <taxon>Hexapoda</taxon>
        <taxon>Insecta</taxon>
        <taxon>Pterygota</taxon>
        <taxon>Neoptera</taxon>
        <taxon>Paraneoptera</taxon>
        <taxon>Hemiptera</taxon>
        <taxon>Auchenorrhyncha</taxon>
        <taxon>Cercopoidea</taxon>
        <taxon>Clastopteridae</taxon>
        <taxon>Clastoptera</taxon>
    </lineage>
</organism>
<evidence type="ECO:0000256" key="1">
    <source>
        <dbReference type="SAM" id="Phobius"/>
    </source>
</evidence>
<evidence type="ECO:0000313" key="2">
    <source>
        <dbReference type="EMBL" id="JAS20468.1"/>
    </source>
</evidence>
<feature type="transmembrane region" description="Helical" evidence="1">
    <location>
        <begin position="215"/>
        <end position="232"/>
    </location>
</feature>
<keyword evidence="1" id="KW-1133">Transmembrane helix</keyword>
<dbReference type="AlphaFoldDB" id="A0A1B6D471"/>